<proteinExistence type="predicted"/>
<feature type="compositionally biased region" description="Polar residues" evidence="1">
    <location>
        <begin position="214"/>
        <end position="230"/>
    </location>
</feature>
<reference evidence="2 3" key="1">
    <citation type="journal article" date="2017" name="Mol. Ecol.">
        <title>Comparative and population genomic landscape of Phellinus noxius: A hypervariable fungus causing root rot in trees.</title>
        <authorList>
            <person name="Chung C.L."/>
            <person name="Lee T.J."/>
            <person name="Akiba M."/>
            <person name="Lee H.H."/>
            <person name="Kuo T.H."/>
            <person name="Liu D."/>
            <person name="Ke H.M."/>
            <person name="Yokoi T."/>
            <person name="Roa M.B."/>
            <person name="Lu M.J."/>
            <person name="Chang Y.Y."/>
            <person name="Ann P.J."/>
            <person name="Tsai J.N."/>
            <person name="Chen C.Y."/>
            <person name="Tzean S.S."/>
            <person name="Ota Y."/>
            <person name="Hattori T."/>
            <person name="Sahashi N."/>
            <person name="Liou R.F."/>
            <person name="Kikuchi T."/>
            <person name="Tsai I.J."/>
        </authorList>
    </citation>
    <scope>NUCLEOTIDE SEQUENCE [LARGE SCALE GENOMIC DNA]</scope>
    <source>
        <strain evidence="2 3">FFPRI411160</strain>
    </source>
</reference>
<accession>A0A286U9D7</accession>
<dbReference type="InParanoid" id="A0A286U9D7"/>
<protein>
    <submittedName>
        <fullName evidence="2">Uncharacterized protein</fullName>
    </submittedName>
</protein>
<feature type="compositionally biased region" description="Polar residues" evidence="1">
    <location>
        <begin position="277"/>
        <end position="304"/>
    </location>
</feature>
<name>A0A286U9D7_9AGAM</name>
<feature type="compositionally biased region" description="Low complexity" evidence="1">
    <location>
        <begin position="144"/>
        <end position="161"/>
    </location>
</feature>
<feature type="compositionally biased region" description="Low complexity" evidence="1">
    <location>
        <begin position="247"/>
        <end position="276"/>
    </location>
</feature>
<feature type="region of interest" description="Disordered" evidence="1">
    <location>
        <begin position="133"/>
        <end position="371"/>
    </location>
</feature>
<feature type="compositionally biased region" description="Polar residues" evidence="1">
    <location>
        <begin position="329"/>
        <end position="367"/>
    </location>
</feature>
<sequence>MSSISNNSADSVIECISRLKRIRDEESQRIYNFWDNYVKVAQAPGATVESITLMLAKDDIQIDQLIPQNERVSKTHFPKNLKTLEEYQHHLEEFKGRQKLNSSTWYRWDGLVKTAYKEGMTFEIIKAAVDGARGKKENRKNNNVKGVESSAAAAAAGSEVKLSGSPTPRASTHVVNPKTKAPKKDADLRQKVAPSTHGSRGPETMQVPADVSSGFYSNYTRPPPQTSTTKAIAAPINKPQSKPPVPATSTTSHSHPYPHSHPQFQSHSHSSSVSSARKQQQVATSDRQRPRTPTKSTAPASASRDSPRKTVKSPTTTHTSHTISKHSGQRVTSSPLNSPQKRKLSVSSGGASMPTQLNQSKQPNQVQAVPPAEDIWDLGMFLEEQTQGFDSLRNEFEMRNSFYDPYQRQ</sequence>
<evidence type="ECO:0000256" key="1">
    <source>
        <dbReference type="SAM" id="MobiDB-lite"/>
    </source>
</evidence>
<feature type="compositionally biased region" description="Low complexity" evidence="1">
    <location>
        <begin position="312"/>
        <end position="322"/>
    </location>
</feature>
<evidence type="ECO:0000313" key="2">
    <source>
        <dbReference type="EMBL" id="PAV16175.1"/>
    </source>
</evidence>
<comment type="caution">
    <text evidence="2">The sequence shown here is derived from an EMBL/GenBank/DDBJ whole genome shotgun (WGS) entry which is preliminary data.</text>
</comment>
<dbReference type="EMBL" id="NBII01000008">
    <property type="protein sequence ID" value="PAV16175.1"/>
    <property type="molecule type" value="Genomic_DNA"/>
</dbReference>
<keyword evidence="3" id="KW-1185">Reference proteome</keyword>
<feature type="compositionally biased region" description="Polar residues" evidence="1">
    <location>
        <begin position="164"/>
        <end position="174"/>
    </location>
</feature>
<evidence type="ECO:0000313" key="3">
    <source>
        <dbReference type="Proteomes" id="UP000217199"/>
    </source>
</evidence>
<dbReference type="Proteomes" id="UP000217199">
    <property type="component" value="Unassembled WGS sequence"/>
</dbReference>
<dbReference type="AlphaFoldDB" id="A0A286U9D7"/>
<gene>
    <name evidence="2" type="ORF">PNOK_0779500</name>
</gene>
<organism evidence="2 3">
    <name type="scientific">Pyrrhoderma noxium</name>
    <dbReference type="NCBI Taxonomy" id="2282107"/>
    <lineage>
        <taxon>Eukaryota</taxon>
        <taxon>Fungi</taxon>
        <taxon>Dikarya</taxon>
        <taxon>Basidiomycota</taxon>
        <taxon>Agaricomycotina</taxon>
        <taxon>Agaricomycetes</taxon>
        <taxon>Hymenochaetales</taxon>
        <taxon>Hymenochaetaceae</taxon>
        <taxon>Pyrrhoderma</taxon>
    </lineage>
</organism>